<dbReference type="GO" id="GO:0003677">
    <property type="term" value="F:DNA binding"/>
    <property type="evidence" value="ECO:0007669"/>
    <property type="project" value="UniProtKB-UniRule"/>
</dbReference>
<feature type="domain" description="HTH tetR-type" evidence="3">
    <location>
        <begin position="9"/>
        <end position="69"/>
    </location>
</feature>
<evidence type="ECO:0000256" key="1">
    <source>
        <dbReference type="ARBA" id="ARBA00023125"/>
    </source>
</evidence>
<dbReference type="PANTHER" id="PTHR43479">
    <property type="entry name" value="ACREF/ENVCD OPERON REPRESSOR-RELATED"/>
    <property type="match status" value="1"/>
</dbReference>
<sequence>MNKKDKRSRKTARAVQNALLQLLCERRIDEIKIVDLCTAADINRTTFYLHYTRIGDVLDELRDEITERICSESDARFDFAVPSDPLPFLKVCTKVLESYENLGDFVEQSADADMFLTGLKNEFAKNLFERYKVCCGRNSETARYVLRFLVGGVLDSYTEWLKTRRLTPFSSVMYHCSPMVRAGLDILSKIIRDPLPTVR</sequence>
<evidence type="ECO:0000259" key="3">
    <source>
        <dbReference type="PROSITE" id="PS50977"/>
    </source>
</evidence>
<dbReference type="PROSITE" id="PS50977">
    <property type="entry name" value="HTH_TETR_2"/>
    <property type="match status" value="1"/>
</dbReference>
<dbReference type="Gene3D" id="1.10.357.10">
    <property type="entry name" value="Tetracycline Repressor, domain 2"/>
    <property type="match status" value="1"/>
</dbReference>
<evidence type="ECO:0000313" key="4">
    <source>
        <dbReference type="EMBL" id="HIX46213.1"/>
    </source>
</evidence>
<accession>A0A9D1VTA4</accession>
<proteinExistence type="predicted"/>
<dbReference type="InterPro" id="IPR050624">
    <property type="entry name" value="HTH-type_Tx_Regulator"/>
</dbReference>
<name>A0A9D1VTA4_9FIRM</name>
<evidence type="ECO:0000256" key="2">
    <source>
        <dbReference type="PROSITE-ProRule" id="PRU00335"/>
    </source>
</evidence>
<dbReference type="SUPFAM" id="SSF46689">
    <property type="entry name" value="Homeodomain-like"/>
    <property type="match status" value="1"/>
</dbReference>
<gene>
    <name evidence="4" type="ORF">H9737_00805</name>
</gene>
<evidence type="ECO:0000313" key="5">
    <source>
        <dbReference type="Proteomes" id="UP000824249"/>
    </source>
</evidence>
<feature type="DNA-binding region" description="H-T-H motif" evidence="2">
    <location>
        <begin position="32"/>
        <end position="51"/>
    </location>
</feature>
<protein>
    <recommendedName>
        <fullName evidence="3">HTH tetR-type domain-containing protein</fullName>
    </recommendedName>
</protein>
<reference evidence="4" key="2">
    <citation type="submission" date="2021-04" db="EMBL/GenBank/DDBJ databases">
        <authorList>
            <person name="Gilroy R."/>
        </authorList>
    </citation>
    <scope>NUCLEOTIDE SEQUENCE</scope>
    <source>
        <strain evidence="4">26628</strain>
    </source>
</reference>
<dbReference type="InterPro" id="IPR001647">
    <property type="entry name" value="HTH_TetR"/>
</dbReference>
<dbReference type="EMBL" id="DXFD01000012">
    <property type="protein sequence ID" value="HIX46213.1"/>
    <property type="molecule type" value="Genomic_DNA"/>
</dbReference>
<dbReference type="Proteomes" id="UP000824249">
    <property type="component" value="Unassembled WGS sequence"/>
</dbReference>
<comment type="caution">
    <text evidence="4">The sequence shown here is derived from an EMBL/GenBank/DDBJ whole genome shotgun (WGS) entry which is preliminary data.</text>
</comment>
<reference evidence="4" key="1">
    <citation type="journal article" date="2021" name="PeerJ">
        <title>Extensive microbial diversity within the chicken gut microbiome revealed by metagenomics and culture.</title>
        <authorList>
            <person name="Gilroy R."/>
            <person name="Ravi A."/>
            <person name="Getino M."/>
            <person name="Pursley I."/>
            <person name="Horton D.L."/>
            <person name="Alikhan N.F."/>
            <person name="Baker D."/>
            <person name="Gharbi K."/>
            <person name="Hall N."/>
            <person name="Watson M."/>
            <person name="Adriaenssens E.M."/>
            <person name="Foster-Nyarko E."/>
            <person name="Jarju S."/>
            <person name="Secka A."/>
            <person name="Antonio M."/>
            <person name="Oren A."/>
            <person name="Chaudhuri R.R."/>
            <person name="La Ragione R."/>
            <person name="Hildebrand F."/>
            <person name="Pallen M.J."/>
        </authorList>
    </citation>
    <scope>NUCLEOTIDE SEQUENCE</scope>
    <source>
        <strain evidence="4">26628</strain>
    </source>
</reference>
<dbReference type="InterPro" id="IPR009057">
    <property type="entry name" value="Homeodomain-like_sf"/>
</dbReference>
<keyword evidence="1 2" id="KW-0238">DNA-binding</keyword>
<organism evidence="4 5">
    <name type="scientific">Candidatus Borkfalkia faecigallinarum</name>
    <dbReference type="NCBI Taxonomy" id="2838509"/>
    <lineage>
        <taxon>Bacteria</taxon>
        <taxon>Bacillati</taxon>
        <taxon>Bacillota</taxon>
        <taxon>Clostridia</taxon>
        <taxon>Christensenellales</taxon>
        <taxon>Christensenellaceae</taxon>
        <taxon>Candidatus Borkfalkia</taxon>
    </lineage>
</organism>
<dbReference type="PANTHER" id="PTHR43479:SF7">
    <property type="entry name" value="TETR-FAMILY TRANSCRIPTIONAL REGULATOR"/>
    <property type="match status" value="1"/>
</dbReference>
<dbReference type="AlphaFoldDB" id="A0A9D1VTA4"/>